<dbReference type="InterPro" id="IPR036864">
    <property type="entry name" value="Zn2-C6_fun-type_DNA-bd_sf"/>
</dbReference>
<dbReference type="GO" id="GO:0005634">
    <property type="term" value="C:nucleus"/>
    <property type="evidence" value="ECO:0007669"/>
    <property type="project" value="TreeGrafter"/>
</dbReference>
<dbReference type="EMBL" id="KN846982">
    <property type="protein sequence ID" value="KIW96923.1"/>
    <property type="molecule type" value="Genomic_DNA"/>
</dbReference>
<dbReference type="InterPro" id="IPR050797">
    <property type="entry name" value="Carb_Metab_Trans_Reg"/>
</dbReference>
<keyword evidence="1" id="KW-0805">Transcription regulation</keyword>
<evidence type="ECO:0000313" key="8">
    <source>
        <dbReference type="Proteomes" id="UP000053789"/>
    </source>
</evidence>
<dbReference type="GO" id="GO:0000981">
    <property type="term" value="F:DNA-binding transcription factor activity, RNA polymerase II-specific"/>
    <property type="evidence" value="ECO:0007669"/>
    <property type="project" value="InterPro"/>
</dbReference>
<dbReference type="InterPro" id="IPR027417">
    <property type="entry name" value="P-loop_NTPase"/>
</dbReference>
<organism evidence="7 8">
    <name type="scientific">Cladophialophora bantiana (strain ATCC 10958 / CBS 173.52 / CDC B-1940 / NIH 8579)</name>
    <name type="common">Xylohypha bantiana</name>
    <dbReference type="NCBI Taxonomy" id="1442370"/>
    <lineage>
        <taxon>Eukaryota</taxon>
        <taxon>Fungi</taxon>
        <taxon>Dikarya</taxon>
        <taxon>Ascomycota</taxon>
        <taxon>Pezizomycotina</taxon>
        <taxon>Eurotiomycetes</taxon>
        <taxon>Chaetothyriomycetidae</taxon>
        <taxon>Chaetothyriales</taxon>
        <taxon>Herpotrichiellaceae</taxon>
        <taxon>Cladophialophora</taxon>
    </lineage>
</organism>
<dbReference type="PANTHER" id="PTHR31668">
    <property type="entry name" value="GLUCOSE TRANSPORT TRANSCRIPTION REGULATOR RGT1-RELATED-RELATED"/>
    <property type="match status" value="1"/>
</dbReference>
<evidence type="ECO:0000313" key="7">
    <source>
        <dbReference type="EMBL" id="KIW96923.1"/>
    </source>
</evidence>
<keyword evidence="8" id="KW-1185">Reference proteome</keyword>
<dbReference type="InterPro" id="IPR001138">
    <property type="entry name" value="Zn2Cys6_DnaBD"/>
</dbReference>
<dbReference type="GO" id="GO:0008270">
    <property type="term" value="F:zinc ion binding"/>
    <property type="evidence" value="ECO:0007669"/>
    <property type="project" value="InterPro"/>
</dbReference>
<dbReference type="OrthoDB" id="4222821at2759"/>
<feature type="region of interest" description="Disordered" evidence="5">
    <location>
        <begin position="158"/>
        <end position="177"/>
    </location>
</feature>
<dbReference type="Gene3D" id="4.10.240.10">
    <property type="entry name" value="Zn(2)-C6 fungal-type DNA-binding domain"/>
    <property type="match status" value="1"/>
</dbReference>
<dbReference type="CDD" id="cd00067">
    <property type="entry name" value="GAL4"/>
    <property type="match status" value="1"/>
</dbReference>
<dbReference type="RefSeq" id="XP_016623592.1">
    <property type="nucleotide sequence ID" value="XM_016760071.1"/>
</dbReference>
<gene>
    <name evidence="7" type="ORF">Z519_02314</name>
</gene>
<keyword evidence="3" id="KW-0804">Transcription</keyword>
<dbReference type="VEuPathDB" id="FungiDB:Z519_02314"/>
<evidence type="ECO:0000256" key="1">
    <source>
        <dbReference type="ARBA" id="ARBA00023015"/>
    </source>
</evidence>
<proteinExistence type="predicted"/>
<dbReference type="AlphaFoldDB" id="A0A0D2HU26"/>
<evidence type="ECO:0000256" key="4">
    <source>
        <dbReference type="ARBA" id="ARBA00023242"/>
    </source>
</evidence>
<name>A0A0D2HU26_CLAB1</name>
<evidence type="ECO:0000259" key="6">
    <source>
        <dbReference type="PROSITE" id="PS50048"/>
    </source>
</evidence>
<dbReference type="Pfam" id="PF00172">
    <property type="entry name" value="Zn_clus"/>
    <property type="match status" value="1"/>
</dbReference>
<feature type="domain" description="Zn(2)-C6 fungal-type" evidence="6">
    <location>
        <begin position="176"/>
        <end position="208"/>
    </location>
</feature>
<dbReference type="SUPFAM" id="SSF57701">
    <property type="entry name" value="Zn2/Cys6 DNA-binding domain"/>
    <property type="match status" value="1"/>
</dbReference>
<dbReference type="PANTHER" id="PTHR31668:SF4">
    <property type="entry name" value="TRANSCRIPTIONAL ACTIVATOR PROTEIN DAL81"/>
    <property type="match status" value="1"/>
</dbReference>
<dbReference type="Gene3D" id="3.40.50.300">
    <property type="entry name" value="P-loop containing nucleotide triphosphate hydrolases"/>
    <property type="match status" value="1"/>
</dbReference>
<sequence length="539" mass="59802">MTYQTPQKEEITSGEDFARSTPYWYSKSCKAFSTRISALPKKPCSIEILTPYIEQKRPPKLPKAQMEKDYPAATDVALQAVDSVQGLEYDLVIVDPTVVRRTGFLDANRLNMMFSRPDTASIKPDASFYTHLEHSNAWIVLANGASDLSLKWHPREPVSMQTSRQPNDGKGNGRSACDRCRRHKLRCERSSDSAQCRRCSKANVACVTGTALKSGRPPQRRQPSDAPEIWSLHQTPQTPINIPDTDPGIGREMQLPLSPVNIAGFENGWPGSMQQDIDAPQVFQPLVNTYQPQYSHVIHQNDCLKRLGDLQTEILADLELAKACKTATDCPQLALTPDLEYNSSFLVGRMLEHSKTLLGILDSFGSISATPTCFSDADCLAAGRTPPGSLHCDVPTKFSLFSCYICLIRIYRAIFSCIHDSMPVLLGLQQPLPQLFPGINLAGFSLEARLDLQVQILVQVSEDMLAKLEARFGIGEGASLNQGIFEPTRAAKMLAMMLEEEANEQPPLYEPRSPCEPLKIILANLKRMTNAETSKSKDF</sequence>
<evidence type="ECO:0000256" key="3">
    <source>
        <dbReference type="ARBA" id="ARBA00023163"/>
    </source>
</evidence>
<dbReference type="GO" id="GO:0003677">
    <property type="term" value="F:DNA binding"/>
    <property type="evidence" value="ECO:0007669"/>
    <property type="project" value="UniProtKB-KW"/>
</dbReference>
<dbReference type="SMART" id="SM00066">
    <property type="entry name" value="GAL4"/>
    <property type="match status" value="1"/>
</dbReference>
<accession>A0A0D2HU26</accession>
<dbReference type="PROSITE" id="PS50048">
    <property type="entry name" value="ZN2_CY6_FUNGAL_2"/>
    <property type="match status" value="1"/>
</dbReference>
<keyword evidence="4" id="KW-0539">Nucleus</keyword>
<evidence type="ECO:0000256" key="2">
    <source>
        <dbReference type="ARBA" id="ARBA00023125"/>
    </source>
</evidence>
<reference evidence="7" key="1">
    <citation type="submission" date="2015-01" db="EMBL/GenBank/DDBJ databases">
        <title>The Genome Sequence of Cladophialophora bantiana CBS 173.52.</title>
        <authorList>
            <consortium name="The Broad Institute Genomics Platform"/>
            <person name="Cuomo C."/>
            <person name="de Hoog S."/>
            <person name="Gorbushina A."/>
            <person name="Stielow B."/>
            <person name="Teixiera M."/>
            <person name="Abouelleil A."/>
            <person name="Chapman S.B."/>
            <person name="Priest M."/>
            <person name="Young S.K."/>
            <person name="Wortman J."/>
            <person name="Nusbaum C."/>
            <person name="Birren B."/>
        </authorList>
    </citation>
    <scope>NUCLEOTIDE SEQUENCE [LARGE SCALE GENOMIC DNA]</scope>
    <source>
        <strain evidence="7">CBS 173.52</strain>
    </source>
</reference>
<dbReference type="Proteomes" id="UP000053789">
    <property type="component" value="Unassembled WGS sequence"/>
</dbReference>
<dbReference type="PROSITE" id="PS00463">
    <property type="entry name" value="ZN2_CY6_FUNGAL_1"/>
    <property type="match status" value="1"/>
</dbReference>
<dbReference type="GO" id="GO:0001080">
    <property type="term" value="P:nitrogen catabolite activation of transcription from RNA polymerase II promoter"/>
    <property type="evidence" value="ECO:0007669"/>
    <property type="project" value="TreeGrafter"/>
</dbReference>
<keyword evidence="2" id="KW-0238">DNA-binding</keyword>
<dbReference type="HOGENOM" id="CLU_028486_0_0_1"/>
<feature type="region of interest" description="Disordered" evidence="5">
    <location>
        <begin position="211"/>
        <end position="230"/>
    </location>
</feature>
<dbReference type="GeneID" id="27695242"/>
<evidence type="ECO:0000256" key="5">
    <source>
        <dbReference type="SAM" id="MobiDB-lite"/>
    </source>
</evidence>
<protein>
    <recommendedName>
        <fullName evidence="6">Zn(2)-C6 fungal-type domain-containing protein</fullName>
    </recommendedName>
</protein>